<feature type="coiled-coil region" evidence="1">
    <location>
        <begin position="230"/>
        <end position="278"/>
    </location>
</feature>
<accession>A0ABN7J002</accession>
<comment type="caution">
    <text evidence="3">The sequence shown here is derived from an EMBL/GenBank/DDBJ whole genome shotgun (WGS) entry which is preliminary data.</text>
</comment>
<dbReference type="EMBL" id="CAJHJG010004567">
    <property type="protein sequence ID" value="CAD6942115.1"/>
    <property type="molecule type" value="Genomic_DNA"/>
</dbReference>
<feature type="compositionally biased region" description="Polar residues" evidence="2">
    <location>
        <begin position="26"/>
        <end position="42"/>
    </location>
</feature>
<keyword evidence="1" id="KW-0175">Coiled coil</keyword>
<sequence length="296" mass="32590">MDGDDTSQIGDISIPVPPHALKEEANAQTDVVQDQVISQANDVTEEADTQTDVLEEEVSSQSSDSQSFSSNMDGDDTSQIGDISIPVPPHALREEANTQTDVAQDQVIPQASAVTEEANTQTDVLKEEVSTQTDVLKEHVSTQTDSSEEERIKRLHESELALARTEHANVQRDYSNLQTELQQLRAASQLARAAAVAEVAAGSRDVARMEEAEKEAALWKPKALQSMQNEEAFKQENSELSVAKQMLEEQLSEAQAKLQTADAEKTRLNQEITTARETLNSQRVQIETHTAELERI</sequence>
<name>A0ABN7J002_9BASI</name>
<feature type="non-terminal residue" evidence="3">
    <location>
        <position position="296"/>
    </location>
</feature>
<keyword evidence="4" id="KW-1185">Reference proteome</keyword>
<feature type="compositionally biased region" description="Polar residues" evidence="2">
    <location>
        <begin position="97"/>
        <end position="123"/>
    </location>
</feature>
<feature type="compositionally biased region" description="Acidic residues" evidence="2">
    <location>
        <begin position="43"/>
        <end position="58"/>
    </location>
</feature>
<proteinExistence type="predicted"/>
<feature type="region of interest" description="Disordered" evidence="2">
    <location>
        <begin position="1"/>
        <end position="151"/>
    </location>
</feature>
<gene>
    <name evidence="3" type="ORF">JKIAZH3_G2418</name>
</gene>
<evidence type="ECO:0000256" key="1">
    <source>
        <dbReference type="SAM" id="Coils"/>
    </source>
</evidence>
<feature type="compositionally biased region" description="Basic and acidic residues" evidence="2">
    <location>
        <begin position="124"/>
        <end position="140"/>
    </location>
</feature>
<evidence type="ECO:0000313" key="3">
    <source>
        <dbReference type="EMBL" id="CAD6942115.1"/>
    </source>
</evidence>
<organism evidence="3 4">
    <name type="scientific">Tilletia caries</name>
    <name type="common">wheat bunt fungus</name>
    <dbReference type="NCBI Taxonomy" id="13290"/>
    <lineage>
        <taxon>Eukaryota</taxon>
        <taxon>Fungi</taxon>
        <taxon>Dikarya</taxon>
        <taxon>Basidiomycota</taxon>
        <taxon>Ustilaginomycotina</taxon>
        <taxon>Exobasidiomycetes</taxon>
        <taxon>Tilletiales</taxon>
        <taxon>Tilletiaceae</taxon>
        <taxon>Tilletia</taxon>
    </lineage>
</organism>
<feature type="coiled-coil region" evidence="1">
    <location>
        <begin position="160"/>
        <end position="194"/>
    </location>
</feature>
<dbReference type="Proteomes" id="UP000836402">
    <property type="component" value="Unassembled WGS sequence"/>
</dbReference>
<evidence type="ECO:0000256" key="2">
    <source>
        <dbReference type="SAM" id="MobiDB-lite"/>
    </source>
</evidence>
<reference evidence="3" key="1">
    <citation type="submission" date="2020-10" db="EMBL/GenBank/DDBJ databases">
        <authorList>
            <person name="Sedaghatjoo S."/>
        </authorList>
    </citation>
    <scope>NUCLEOTIDE SEQUENCE</scope>
    <source>
        <strain evidence="3">AZH3</strain>
    </source>
</reference>
<feature type="compositionally biased region" description="Low complexity" evidence="2">
    <location>
        <begin position="59"/>
        <end position="70"/>
    </location>
</feature>
<feature type="compositionally biased region" description="Polar residues" evidence="2">
    <location>
        <begin position="1"/>
        <end position="10"/>
    </location>
</feature>
<evidence type="ECO:0008006" key="5">
    <source>
        <dbReference type="Google" id="ProtNLM"/>
    </source>
</evidence>
<protein>
    <recommendedName>
        <fullName evidence="5">TATA element modulatory factor 1 TATA binding domain-containing protein</fullName>
    </recommendedName>
</protein>
<evidence type="ECO:0000313" key="4">
    <source>
        <dbReference type="Proteomes" id="UP000836402"/>
    </source>
</evidence>